<evidence type="ECO:0000313" key="2">
    <source>
        <dbReference type="Proteomes" id="UP000002698"/>
    </source>
</evidence>
<dbReference type="OrthoDB" id="157374at2157"/>
<accession>A0A1U7EX52</accession>
<dbReference type="KEGG" id="nph:NP_3206A"/>
<dbReference type="STRING" id="348780.NP_3206A"/>
<evidence type="ECO:0000313" key="1">
    <source>
        <dbReference type="EMBL" id="CAI49694.1"/>
    </source>
</evidence>
<reference evidence="1 2" key="1">
    <citation type="journal article" date="2005" name="Genome Res.">
        <title>Living with two extremes: conclusions from the genome sequence of Natronomonas pharaonis.</title>
        <authorList>
            <person name="Falb M."/>
            <person name="Pfeiffer F."/>
            <person name="Palm P."/>
            <person name="Rodewald K."/>
            <person name="Hickmann V."/>
            <person name="Tittor J."/>
            <person name="Oesterhelt D."/>
        </authorList>
    </citation>
    <scope>NUCLEOTIDE SEQUENCE [LARGE SCALE GENOMIC DNA]</scope>
    <source>
        <strain evidence="2">ATCC 35678 / DSM 2160 / CIP 103997 / JCM 8858 / NBRC 14720 / NCIMB 2260 / Gabara</strain>
    </source>
</reference>
<dbReference type="GeneID" id="3701683"/>
<dbReference type="HOGENOM" id="CLU_036273_0_0_2"/>
<dbReference type="EnsemblBacteria" id="CAI49694">
    <property type="protein sequence ID" value="CAI49694"/>
    <property type="gene ID" value="NP_3206A"/>
</dbReference>
<gene>
    <name evidence="1" type="primary">recJ2</name>
    <name evidence="1" type="ordered locus">NP_3206A</name>
</gene>
<dbReference type="EMBL" id="CR936257">
    <property type="protein sequence ID" value="CAI49694.1"/>
    <property type="molecule type" value="Genomic_DNA"/>
</dbReference>
<dbReference type="AlphaFoldDB" id="A0A1U7EX52"/>
<proteinExistence type="predicted"/>
<dbReference type="RefSeq" id="WP_011323316.1">
    <property type="nucleotide sequence ID" value="NC_007426.1"/>
</dbReference>
<dbReference type="eggNOG" id="arCOG00428">
    <property type="taxonomic scope" value="Archaea"/>
</dbReference>
<organism evidence="1 2">
    <name type="scientific">Natronomonas pharaonis (strain ATCC 35678 / DSM 2160 / CIP 103997 / JCM 8858 / NBRC 14720 / NCIMB 2260 / Gabara)</name>
    <name type="common">Halobacterium pharaonis</name>
    <dbReference type="NCBI Taxonomy" id="348780"/>
    <lineage>
        <taxon>Archaea</taxon>
        <taxon>Methanobacteriati</taxon>
        <taxon>Methanobacteriota</taxon>
        <taxon>Stenosarchaea group</taxon>
        <taxon>Halobacteria</taxon>
        <taxon>Halobacteriales</taxon>
        <taxon>Natronomonadaceae</taxon>
        <taxon>Natronomonas</taxon>
    </lineage>
</organism>
<name>A0A1U7EX52_NATPD</name>
<dbReference type="Proteomes" id="UP000002698">
    <property type="component" value="Chromosome"/>
</dbReference>
<protein>
    <submittedName>
        <fullName evidence="1">Probable replication complex protein RecJ2</fullName>
    </submittedName>
</protein>
<sequence>MSAAGHPEPARDRVAATLRDAEFVRLVATADGDALAAAGLLASGLDAAEVPYQVSLAAVPDPPATDADCTVAVGTDGGDVTVSESPLAVAAAEIVRSLAAEAVDATLALAGAYCAGYEPEGWLLEQAGLERAPGIAIPTDDSIEGLAGSTLLHAGFSGDGEAAAAAVADLETADGRSLASLAALSAVEDAPPRAANAVQRFLHPHSVDRFETLGGFADVLDAVAREHPGSGIALALGHDIEETALEAWRSHGQRAHEAVRSASSSRYDGVSVVRVDGAAPDTLGTVARLWFHYRSPEPTVVAVTDGAAAVTAEGAVESPLREATTALGGRSTARNGHGTATFDASATDFTAAIREAL</sequence>
<keyword evidence="2" id="KW-1185">Reference proteome</keyword>